<organism evidence="1 2">
    <name type="scientific">Candidatus Yanofskybacteria bacterium RIFOXYD1_FULL_42_10</name>
    <dbReference type="NCBI Taxonomy" id="1802718"/>
    <lineage>
        <taxon>Bacteria</taxon>
        <taxon>Candidatus Yanofskyibacteriota</taxon>
    </lineage>
</organism>
<dbReference type="EMBL" id="MGLG01000017">
    <property type="protein sequence ID" value="OGN41367.1"/>
    <property type="molecule type" value="Genomic_DNA"/>
</dbReference>
<evidence type="ECO:0000313" key="1">
    <source>
        <dbReference type="EMBL" id="OGN41367.1"/>
    </source>
</evidence>
<protein>
    <submittedName>
        <fullName evidence="1">Uncharacterized protein</fullName>
    </submittedName>
</protein>
<accession>A0A1F8HUV2</accession>
<evidence type="ECO:0000313" key="2">
    <source>
        <dbReference type="Proteomes" id="UP000178043"/>
    </source>
</evidence>
<proteinExistence type="predicted"/>
<sequence length="203" mass="23627">MNYGILASYRDKFTLLKEKHLTDEEFIFYEYAIHLADFDDKHIGKFGTFPRLTNEKLGDGLGWKIDKTGRNFKSLIKKGFLKMRNDDRVEVIGFDRYIPKNAFKQKKIAPYLQEVTAEVRSEYAKMLSKNADLRNTRLTSATKSSVISDIGSYKVNTLLLRSSEEYEAIVKELRFTGTDASDLEWIDRDMAARKLWNSNRQTK</sequence>
<dbReference type="AlphaFoldDB" id="A0A1F8HUV2"/>
<comment type="caution">
    <text evidence="1">The sequence shown here is derived from an EMBL/GenBank/DDBJ whole genome shotgun (WGS) entry which is preliminary data.</text>
</comment>
<dbReference type="Proteomes" id="UP000178043">
    <property type="component" value="Unassembled WGS sequence"/>
</dbReference>
<name>A0A1F8HUV2_9BACT</name>
<reference evidence="1 2" key="1">
    <citation type="journal article" date="2016" name="Nat. Commun.">
        <title>Thousands of microbial genomes shed light on interconnected biogeochemical processes in an aquifer system.</title>
        <authorList>
            <person name="Anantharaman K."/>
            <person name="Brown C.T."/>
            <person name="Hug L.A."/>
            <person name="Sharon I."/>
            <person name="Castelle C.J."/>
            <person name="Probst A.J."/>
            <person name="Thomas B.C."/>
            <person name="Singh A."/>
            <person name="Wilkins M.J."/>
            <person name="Karaoz U."/>
            <person name="Brodie E.L."/>
            <person name="Williams K.H."/>
            <person name="Hubbard S.S."/>
            <person name="Banfield J.F."/>
        </authorList>
    </citation>
    <scope>NUCLEOTIDE SEQUENCE [LARGE SCALE GENOMIC DNA]</scope>
</reference>
<gene>
    <name evidence="1" type="ORF">A2606_01220</name>
</gene>